<evidence type="ECO:0000313" key="2">
    <source>
        <dbReference type="Proteomes" id="UP000231379"/>
    </source>
</evidence>
<protein>
    <recommendedName>
        <fullName evidence="3">ATP-grasp domain-containing protein</fullName>
    </recommendedName>
</protein>
<dbReference type="Proteomes" id="UP000231379">
    <property type="component" value="Unassembled WGS sequence"/>
</dbReference>
<proteinExistence type="predicted"/>
<sequence>MARTYDIGIGWTDPVEQAFAELLSKEAKKRKRSFRQITLETMVDDLAALERGDFHISTYLDRGFFESFGFTLAAQLLEARGAHVINSPAAVARASSKAHLYPLLKKARLPLPDTYLITRKTPHRELARIARKLGAPFVVVSSYGLGDAKDRVLLTAEDADDIEGFMEGNFADTFLAHTYVQPAVLHGRTAWFRPIHACGDILPLWWEPLSGFYRPFGSTHEERQIASEMETHMRTIRGICGLDLFSAEFALTPEGTLLLIDYANNPIDLNSSDKVQGGLPPKILERIAHALTARGLSGAV</sequence>
<dbReference type="Gene3D" id="3.40.50.20">
    <property type="match status" value="1"/>
</dbReference>
<evidence type="ECO:0008006" key="3">
    <source>
        <dbReference type="Google" id="ProtNLM"/>
    </source>
</evidence>
<accession>A0A2H0U7E2</accession>
<reference evidence="2" key="1">
    <citation type="submission" date="2017-09" db="EMBL/GenBank/DDBJ databases">
        <title>Depth-based differentiation of microbial function through sediment-hosted aquifers and enrichment of novel symbionts in the deep terrestrial subsurface.</title>
        <authorList>
            <person name="Probst A.J."/>
            <person name="Ladd B."/>
            <person name="Jarett J.K."/>
            <person name="Geller-Mcgrath D.E."/>
            <person name="Sieber C.M.K."/>
            <person name="Emerson J.B."/>
            <person name="Anantharaman K."/>
            <person name="Thomas B.C."/>
            <person name="Malmstrom R."/>
            <person name="Stieglmeier M."/>
            <person name="Klingl A."/>
            <person name="Woyke T."/>
            <person name="Ryan C.M."/>
            <person name="Banfield J.F."/>
        </authorList>
    </citation>
    <scope>NUCLEOTIDE SEQUENCE [LARGE SCALE GENOMIC DNA]</scope>
</reference>
<gene>
    <name evidence="1" type="ORF">COU20_02815</name>
</gene>
<comment type="caution">
    <text evidence="1">The sequence shown here is derived from an EMBL/GenBank/DDBJ whole genome shotgun (WGS) entry which is preliminary data.</text>
</comment>
<evidence type="ECO:0000313" key="1">
    <source>
        <dbReference type="EMBL" id="PIR82332.1"/>
    </source>
</evidence>
<dbReference type="EMBL" id="PFBM01000017">
    <property type="protein sequence ID" value="PIR82332.1"/>
    <property type="molecule type" value="Genomic_DNA"/>
</dbReference>
<name>A0A2H0U7E2_9BACT</name>
<dbReference type="AlphaFoldDB" id="A0A2H0U7E2"/>
<dbReference type="SUPFAM" id="SSF56059">
    <property type="entry name" value="Glutathione synthetase ATP-binding domain-like"/>
    <property type="match status" value="1"/>
</dbReference>
<organism evidence="1 2">
    <name type="scientific">Candidatus Kaiserbacteria bacterium CG10_big_fil_rev_8_21_14_0_10_59_10</name>
    <dbReference type="NCBI Taxonomy" id="1974612"/>
    <lineage>
        <taxon>Bacteria</taxon>
        <taxon>Candidatus Kaiseribacteriota</taxon>
    </lineage>
</organism>